<dbReference type="InterPro" id="IPR003004">
    <property type="entry name" value="GspF/PilC"/>
</dbReference>
<evidence type="ECO:0000259" key="9">
    <source>
        <dbReference type="Pfam" id="PF00482"/>
    </source>
</evidence>
<keyword evidence="6 8" id="KW-1133">Transmembrane helix</keyword>
<keyword evidence="4" id="KW-0997">Cell inner membrane</keyword>
<gene>
    <name evidence="10" type="ORF">MNBD_GAMMA22-2337</name>
</gene>
<evidence type="ECO:0000256" key="5">
    <source>
        <dbReference type="ARBA" id="ARBA00022692"/>
    </source>
</evidence>
<comment type="similarity">
    <text evidence="2">Belongs to the GSP F family.</text>
</comment>
<dbReference type="FunFam" id="1.20.81.30:FF:000001">
    <property type="entry name" value="Type II secretion system protein F"/>
    <property type="match status" value="2"/>
</dbReference>
<dbReference type="PANTHER" id="PTHR30012">
    <property type="entry name" value="GENERAL SECRETION PATHWAY PROTEIN"/>
    <property type="match status" value="1"/>
</dbReference>
<dbReference type="InterPro" id="IPR018076">
    <property type="entry name" value="T2SS_GspF_dom"/>
</dbReference>
<evidence type="ECO:0000256" key="6">
    <source>
        <dbReference type="ARBA" id="ARBA00022989"/>
    </source>
</evidence>
<dbReference type="PRINTS" id="PR00812">
    <property type="entry name" value="BCTERIALGSPF"/>
</dbReference>
<dbReference type="PANTHER" id="PTHR30012:SF4">
    <property type="entry name" value="MSHA BIOGENESIS PROTEIN MSHG"/>
    <property type="match status" value="1"/>
</dbReference>
<evidence type="ECO:0000256" key="8">
    <source>
        <dbReference type="SAM" id="Phobius"/>
    </source>
</evidence>
<dbReference type="AlphaFoldDB" id="A0A3B0ZK71"/>
<feature type="domain" description="Type II secretion system protein GspF" evidence="9">
    <location>
        <begin position="275"/>
        <end position="397"/>
    </location>
</feature>
<dbReference type="Pfam" id="PF00482">
    <property type="entry name" value="T2SSF"/>
    <property type="match status" value="2"/>
</dbReference>
<evidence type="ECO:0000313" key="10">
    <source>
        <dbReference type="EMBL" id="VAW92081.1"/>
    </source>
</evidence>
<feature type="transmembrane region" description="Helical" evidence="8">
    <location>
        <begin position="225"/>
        <end position="245"/>
    </location>
</feature>
<accession>A0A3B0ZK71</accession>
<keyword evidence="5 8" id="KW-0812">Transmembrane</keyword>
<dbReference type="EMBL" id="UOFS01000011">
    <property type="protein sequence ID" value="VAW92081.1"/>
    <property type="molecule type" value="Genomic_DNA"/>
</dbReference>
<protein>
    <submittedName>
        <fullName evidence="10">MSHA biogenesis protein MshG</fullName>
    </submittedName>
</protein>
<feature type="domain" description="Type II secretion system protein GspF" evidence="9">
    <location>
        <begin position="72"/>
        <end position="195"/>
    </location>
</feature>
<keyword evidence="7 8" id="KW-0472">Membrane</keyword>
<keyword evidence="3" id="KW-1003">Cell membrane</keyword>
<sequence>MPAFSYKGRLSNGKQAQGTIEAINTDVVVAQLLSDGITPISINETQVKHDILKEIQQKLLERKPSYDDLILFSRQMYTLMHAGVPIIKAITGLSNNTRNPLFSRVLRDIGIDLESGHELTAAMSKHGKVFSNLFISMIKIGETTGNLDEAFLTLSGYLDREKDIRDRIKSAMRYPVTVMGFILAAMTILNIYVIPQFQNLFNNFKAELPLSTRILIITSDFFVNYWPAMLLALIASIIAIIRYVNTSKGKYNWDRYKLKIPLTGSIILRATLARFSRAFSMSTKAGVPLIQALNVVSMAVDNDFVASKILEIKTGIERGDTLTRTTSSTNLFTPLVIQMLAVGEETGAVDELLEEVADFYEREVDYDLKKLSSAIEPIMIVVIGVMVLILAMGIFLPMWELAAVAT</sequence>
<dbReference type="GO" id="GO:0015628">
    <property type="term" value="P:protein secretion by the type II secretion system"/>
    <property type="evidence" value="ECO:0007669"/>
    <property type="project" value="TreeGrafter"/>
</dbReference>
<dbReference type="Gene3D" id="1.20.81.30">
    <property type="entry name" value="Type II secretion system (T2SS), domain F"/>
    <property type="match status" value="2"/>
</dbReference>
<proteinExistence type="inferred from homology"/>
<reference evidence="10" key="1">
    <citation type="submission" date="2018-06" db="EMBL/GenBank/DDBJ databases">
        <authorList>
            <person name="Zhirakovskaya E."/>
        </authorList>
    </citation>
    <scope>NUCLEOTIDE SEQUENCE</scope>
</reference>
<dbReference type="InterPro" id="IPR042094">
    <property type="entry name" value="T2SS_GspF_sf"/>
</dbReference>
<feature type="transmembrane region" description="Helical" evidence="8">
    <location>
        <begin position="378"/>
        <end position="399"/>
    </location>
</feature>
<evidence type="ECO:0000256" key="3">
    <source>
        <dbReference type="ARBA" id="ARBA00022475"/>
    </source>
</evidence>
<evidence type="ECO:0000256" key="7">
    <source>
        <dbReference type="ARBA" id="ARBA00023136"/>
    </source>
</evidence>
<comment type="subcellular location">
    <subcellularLocation>
        <location evidence="1">Cell inner membrane</location>
        <topology evidence="1">Multi-pass membrane protein</topology>
    </subcellularLocation>
</comment>
<evidence type="ECO:0000256" key="4">
    <source>
        <dbReference type="ARBA" id="ARBA00022519"/>
    </source>
</evidence>
<name>A0A3B0ZK71_9ZZZZ</name>
<organism evidence="10">
    <name type="scientific">hydrothermal vent metagenome</name>
    <dbReference type="NCBI Taxonomy" id="652676"/>
    <lineage>
        <taxon>unclassified sequences</taxon>
        <taxon>metagenomes</taxon>
        <taxon>ecological metagenomes</taxon>
    </lineage>
</organism>
<feature type="transmembrane region" description="Helical" evidence="8">
    <location>
        <begin position="174"/>
        <end position="194"/>
    </location>
</feature>
<evidence type="ECO:0000256" key="2">
    <source>
        <dbReference type="ARBA" id="ARBA00005745"/>
    </source>
</evidence>
<evidence type="ECO:0000256" key="1">
    <source>
        <dbReference type="ARBA" id="ARBA00004429"/>
    </source>
</evidence>
<dbReference type="GO" id="GO:0005886">
    <property type="term" value="C:plasma membrane"/>
    <property type="evidence" value="ECO:0007669"/>
    <property type="project" value="UniProtKB-SubCell"/>
</dbReference>